<proteinExistence type="predicted"/>
<evidence type="ECO:0000313" key="3">
    <source>
        <dbReference type="EMBL" id="AFU97435.1"/>
    </source>
</evidence>
<keyword evidence="2" id="KW-0732">Signal</keyword>
<reference evidence="3 4" key="1">
    <citation type="journal article" date="2013" name="Genome Announc.">
        <title>Complete genome sequence of Simiduia agarivorans SA1(T), a marine bacterium able to degrade a variety of polysaccharides.</title>
        <authorList>
            <person name="Lin S.Y."/>
            <person name="Shieh W.Y."/>
            <person name="Chen J.S."/>
            <person name="Tang S.L."/>
        </authorList>
    </citation>
    <scope>NUCLEOTIDE SEQUENCE [LARGE SCALE GENOMIC DNA]</scope>
    <source>
        <strain evidence="4">DSM 21679 / JCM 13881 / BCRC 17597 / SA1</strain>
    </source>
</reference>
<dbReference type="HOGENOM" id="CLU_031701_1_0_6"/>
<feature type="chain" id="PRO_5003878300" evidence="2">
    <location>
        <begin position="26"/>
        <end position="557"/>
    </location>
</feature>
<evidence type="ECO:0000256" key="1">
    <source>
        <dbReference type="SAM" id="Phobius"/>
    </source>
</evidence>
<dbReference type="EMBL" id="CP003746">
    <property type="protein sequence ID" value="AFU97435.1"/>
    <property type="molecule type" value="Genomic_DNA"/>
</dbReference>
<keyword evidence="1" id="KW-1133">Transmembrane helix</keyword>
<sequence length="557" mass="61180">MNVGKYRLRWLAALALLLCSAVTLADTISATVDRRELNLDETLRLLVRVSPQANQTPDFSLLENQFDVLSRNQSSQYRNFNGQVEAFTEWQLILAPKNAGKLLIPSFQYGNQFSDAIEIQVHDTNSALGGIKPDIFLELTADLKTPYVQQQVLATLTLYTAVALRIEDAPELNVPGALVIPLNQSQFQKRVDDKVYSVSELRYALFPQQSGELEIPIQTFTVTSGGNNWGGFNRGQIKRIRSQPLTLEVKPQASQFQGKHWLPASNVQLEDNLNDSLTWQVGEPITRRITLRAEGVTADQLPVLALPEVSQIKQYREAPDKSEQKNLNGVNAVITETVALVPTAPGQMQLPAVTLQWWDTNTQQPRTATLPARTISVEGSLPQSALPAPANSAPAAVGTPAIDTSSASVHAGFWPWLTALLLLTNLLSLWLFWRRKPSTGLAESPAIPSNTRDWSALMNRAGRVDSPSDLASCLNHLNALVRAAGYADATAVLQQYQSQSCLQTLQAFQAQVWRAGDAAKDIESRNLVAVVSTIRQLIETQPLAAGTDEPVPDCYPH</sequence>
<gene>
    <name evidence="3" type="ordered locus">M5M_01010</name>
</gene>
<evidence type="ECO:0000256" key="2">
    <source>
        <dbReference type="SAM" id="SignalP"/>
    </source>
</evidence>
<dbReference type="eggNOG" id="COG0457">
    <property type="taxonomic scope" value="Bacteria"/>
</dbReference>
<protein>
    <submittedName>
        <fullName evidence="3">Forkhead-associated protein</fullName>
    </submittedName>
</protein>
<dbReference type="Pfam" id="PF13584">
    <property type="entry name" value="BatD"/>
    <property type="match status" value="1"/>
</dbReference>
<keyword evidence="1" id="KW-0812">Transmembrane</keyword>
<evidence type="ECO:0000313" key="4">
    <source>
        <dbReference type="Proteomes" id="UP000000466"/>
    </source>
</evidence>
<dbReference type="OrthoDB" id="5293418at2"/>
<dbReference type="Proteomes" id="UP000000466">
    <property type="component" value="Chromosome"/>
</dbReference>
<dbReference type="PANTHER" id="PTHR40940">
    <property type="entry name" value="PROTEIN BATD-RELATED"/>
    <property type="match status" value="1"/>
</dbReference>
<feature type="transmembrane region" description="Helical" evidence="1">
    <location>
        <begin position="413"/>
        <end position="433"/>
    </location>
</feature>
<dbReference type="AlphaFoldDB" id="K4KGU6"/>
<organism evidence="3 4">
    <name type="scientific">Simiduia agarivorans (strain DSM 21679 / JCM 13881 / BCRC 17597 / SA1)</name>
    <dbReference type="NCBI Taxonomy" id="1117647"/>
    <lineage>
        <taxon>Bacteria</taxon>
        <taxon>Pseudomonadati</taxon>
        <taxon>Pseudomonadota</taxon>
        <taxon>Gammaproteobacteria</taxon>
        <taxon>Cellvibrionales</taxon>
        <taxon>Cellvibrionaceae</taxon>
        <taxon>Simiduia</taxon>
    </lineage>
</organism>
<dbReference type="RefSeq" id="WP_015045608.1">
    <property type="nucleotide sequence ID" value="NC_018868.3"/>
</dbReference>
<dbReference type="KEGG" id="saga:M5M_01010"/>
<accession>K4KGU6</accession>
<keyword evidence="4" id="KW-1185">Reference proteome</keyword>
<dbReference type="InterPro" id="IPR025738">
    <property type="entry name" value="BatD"/>
</dbReference>
<dbReference type="STRING" id="1117647.M5M_01010"/>
<dbReference type="PANTHER" id="PTHR40940:SF1">
    <property type="entry name" value="PROTEIN BATD"/>
    <property type="match status" value="1"/>
</dbReference>
<keyword evidence="1" id="KW-0472">Membrane</keyword>
<name>K4KGU6_SIMAS</name>
<feature type="signal peptide" evidence="2">
    <location>
        <begin position="1"/>
        <end position="25"/>
    </location>
</feature>